<dbReference type="InterPro" id="IPR005135">
    <property type="entry name" value="Endo/exonuclease/phosphatase"/>
</dbReference>
<evidence type="ECO:0000256" key="1">
    <source>
        <dbReference type="SAM" id="MobiDB-lite"/>
    </source>
</evidence>
<dbReference type="PROSITE" id="PS50878">
    <property type="entry name" value="RT_POL"/>
    <property type="match status" value="1"/>
</dbReference>
<dbReference type="Pfam" id="PF03372">
    <property type="entry name" value="Exo_endo_phos"/>
    <property type="match status" value="1"/>
</dbReference>
<reference evidence="3 4" key="1">
    <citation type="submission" date="2016-02" db="EMBL/GenBank/DDBJ databases">
        <title>Genome analysis of coral dinoflagellate symbionts highlights evolutionary adaptations to a symbiotic lifestyle.</title>
        <authorList>
            <person name="Aranda M."/>
            <person name="Li Y."/>
            <person name="Liew Y.J."/>
            <person name="Baumgarten S."/>
            <person name="Simakov O."/>
            <person name="Wilson M."/>
            <person name="Piel J."/>
            <person name="Ashoor H."/>
            <person name="Bougouffa S."/>
            <person name="Bajic V.B."/>
            <person name="Ryu T."/>
            <person name="Ravasi T."/>
            <person name="Bayer T."/>
            <person name="Micklem G."/>
            <person name="Kim H."/>
            <person name="Bhak J."/>
            <person name="Lajeunesse T.C."/>
            <person name="Voolstra C.R."/>
        </authorList>
    </citation>
    <scope>NUCLEOTIDE SEQUENCE [LARGE SCALE GENOMIC DNA]</scope>
    <source>
        <strain evidence="3 4">CCMP2467</strain>
    </source>
</reference>
<dbReference type="InterPro" id="IPR000477">
    <property type="entry name" value="RT_dom"/>
</dbReference>
<dbReference type="PANTHER" id="PTHR19446">
    <property type="entry name" value="REVERSE TRANSCRIPTASES"/>
    <property type="match status" value="1"/>
</dbReference>
<comment type="caution">
    <text evidence="3">The sequence shown here is derived from an EMBL/GenBank/DDBJ whole genome shotgun (WGS) entry which is preliminary data.</text>
</comment>
<feature type="region of interest" description="Disordered" evidence="1">
    <location>
        <begin position="997"/>
        <end position="1032"/>
    </location>
</feature>
<feature type="region of interest" description="Disordered" evidence="1">
    <location>
        <begin position="275"/>
        <end position="297"/>
    </location>
</feature>
<feature type="compositionally biased region" description="Low complexity" evidence="1">
    <location>
        <begin position="1654"/>
        <end position="1663"/>
    </location>
</feature>
<feature type="region of interest" description="Disordered" evidence="1">
    <location>
        <begin position="1654"/>
        <end position="1781"/>
    </location>
</feature>
<protein>
    <submittedName>
        <fullName evidence="3">Putative 149 kDa protein</fullName>
    </submittedName>
</protein>
<feature type="compositionally biased region" description="Polar residues" evidence="1">
    <location>
        <begin position="997"/>
        <end position="1011"/>
    </location>
</feature>
<gene>
    <name evidence="3" type="ORF">AK812_SmicGene15911</name>
</gene>
<dbReference type="Gene3D" id="3.60.10.10">
    <property type="entry name" value="Endonuclease/exonuclease/phosphatase"/>
    <property type="match status" value="1"/>
</dbReference>
<organism evidence="3 4">
    <name type="scientific">Symbiodinium microadriaticum</name>
    <name type="common">Dinoflagellate</name>
    <name type="synonym">Zooxanthella microadriatica</name>
    <dbReference type="NCBI Taxonomy" id="2951"/>
    <lineage>
        <taxon>Eukaryota</taxon>
        <taxon>Sar</taxon>
        <taxon>Alveolata</taxon>
        <taxon>Dinophyceae</taxon>
        <taxon>Suessiales</taxon>
        <taxon>Symbiodiniaceae</taxon>
        <taxon>Symbiodinium</taxon>
    </lineage>
</organism>
<feature type="compositionally biased region" description="Low complexity" evidence="1">
    <location>
        <begin position="1734"/>
        <end position="1756"/>
    </location>
</feature>
<dbReference type="EMBL" id="LSRX01000295">
    <property type="protein sequence ID" value="OLQ01358.1"/>
    <property type="molecule type" value="Genomic_DNA"/>
</dbReference>
<evidence type="ECO:0000313" key="4">
    <source>
        <dbReference type="Proteomes" id="UP000186817"/>
    </source>
</evidence>
<name>A0A1Q9E1R3_SYMMI</name>
<feature type="compositionally biased region" description="Basic residues" evidence="1">
    <location>
        <begin position="106"/>
        <end position="117"/>
    </location>
</feature>
<proteinExistence type="predicted"/>
<feature type="compositionally biased region" description="Pro residues" evidence="1">
    <location>
        <begin position="68"/>
        <end position="77"/>
    </location>
</feature>
<feature type="domain" description="Reverse transcriptase" evidence="2">
    <location>
        <begin position="678"/>
        <end position="995"/>
    </location>
</feature>
<dbReference type="Proteomes" id="UP000186817">
    <property type="component" value="Unassembled WGS sequence"/>
</dbReference>
<evidence type="ECO:0000259" key="2">
    <source>
        <dbReference type="PROSITE" id="PS50878"/>
    </source>
</evidence>
<accession>A0A1Q9E1R3</accession>
<dbReference type="GO" id="GO:0003824">
    <property type="term" value="F:catalytic activity"/>
    <property type="evidence" value="ECO:0007669"/>
    <property type="project" value="InterPro"/>
</dbReference>
<feature type="compositionally biased region" description="Pro residues" evidence="1">
    <location>
        <begin position="1757"/>
        <end position="1767"/>
    </location>
</feature>
<dbReference type="InterPro" id="IPR036691">
    <property type="entry name" value="Endo/exonu/phosph_ase_sf"/>
</dbReference>
<keyword evidence="4" id="KW-1185">Reference proteome</keyword>
<feature type="region of interest" description="Disordered" evidence="1">
    <location>
        <begin position="1953"/>
        <end position="1995"/>
    </location>
</feature>
<feature type="compositionally biased region" description="Low complexity" evidence="1">
    <location>
        <begin position="85"/>
        <end position="105"/>
    </location>
</feature>
<feature type="compositionally biased region" description="Low complexity" evidence="1">
    <location>
        <begin position="55"/>
        <end position="67"/>
    </location>
</feature>
<evidence type="ECO:0000313" key="3">
    <source>
        <dbReference type="EMBL" id="OLQ01358.1"/>
    </source>
</evidence>
<dbReference type="SUPFAM" id="SSF56219">
    <property type="entry name" value="DNase I-like"/>
    <property type="match status" value="1"/>
</dbReference>
<feature type="compositionally biased region" description="Low complexity" evidence="1">
    <location>
        <begin position="1710"/>
        <end position="1725"/>
    </location>
</feature>
<dbReference type="OrthoDB" id="447080at2759"/>
<feature type="region of interest" description="Disordered" evidence="1">
    <location>
        <begin position="42"/>
        <end position="117"/>
    </location>
</feature>
<sequence>MDGILSLGVLIYGNAAICTKQQSQAAGLAAVLGRTAPGAPGGLAFPGGPPPPGLTAPGLPGLGLPPVSGLPPPPPGLGLPGLGGLPDPNQGAPPGLGLAPQGVRQPPRRRPHTSCRDSRRRLNLLSYNCGGFTSAAWAEFTHWLDTQSYDVVVVQETHWQSEGCFTLPRWYCITAAAPTDDKYSGILVMVASKLACPEHIRYTVLHPGRLLHVKIGGLTVTHSSIDVLGVYQYVWRSTATKAENLANRAVIWNQLDKTATKLPVRNTRLVMGDLNTRPPPDLGLESRHLSNSGPQDADASKFRSFIDAANLMTLNTWSGPKAFTHQHAGHRTIIDYILADKDLADVQARRSAPMHHCPLASWKDSKHWPVAANVRLRQAWMHSRRARDTCSIDVQSLRYAVRHDAPEAAQLQVTVERKLRALTVPTTADQLHAAINACLLQACAEAFPLKAKQSADAPRQQALKRDISNSLQSLWAARRVLHEARKHTARALSDVALPRPLDAGDDDDGEGQPYRSLLSSVISQWRAEIQCQRLTKQLHKQSRQRRNARWQDIASQVQEADRGRDSQALHAALKKLQPWKPRTRIQFRDAQGMLLSPHAELDTLKRHCQSVFAVHAEPPPPATLKRGTAPTADELAHAILETGVNKAVPSDCAPAAVWRLAAGGIAQLLSRFLRGSWVEGASVDLAGGWKDTEMAFIPKPPKPPTQPQNLRPLGLISPPGKAIAAWVKIRLEEILAPVILTLPQFAYTAGRSTLDCLLRVQAHFHSTRKLISSMTPSIYQRREGTKSAPCYGGITLSVDLRGAFNEVPRGKLYQCLQLLRVDADLLTIVQHLHWQSRYFVHNASGRTSVTSSNGIKQGCRLAPSLWIGYTVVLLWSIRDVLGEDYMRACVTLFADDLLSSQTFSTRSEAMQCIHSIQVILTLLESMGMQINFDKTAVLLAASGPLHRKLRLAEAKPLLAQTCGICGQWCSNSGLPQNTMMEGLNAEMREIFGTSLPSLMTSRPSQASTGQPPLNPKRQRQESHGGGRPRQLQPVTNHMQASLEVQVAQLARVVMKHEDQINTAKLDRGFVFFMRNSEGSILQNLFEISQRTRQAYDNGQVQDNPLRILLLKALFVELEGRLKLLDQDPQALEKTKQQGLLGDQGWFYKRWDRKARKLVDDPQRTPLPSKEMATLLMDMFRLLNASTVLKFGASRGIHEEVLEDPDSTTVFLMEISLRGKAGDPPPLGASAVRTDGTVTKHHFRLALRERSHQSEKACGAPALLSWNEAAQAAIQTAQVKAVAEQEQNKAAQAALQAQDPAYLVRQLRSFSRISAPVALADFHRPLLASCSVRPLPTAEPSTLQWPSTLKDWSSLQSQAEAAASWPHHPLGDSERLALASSLVSRATDVLGSAQPAAQSLCDFYEGLLVPDTPLAPKPVSVANTALVAVTSAMALEAAIRSTVLLLLGGHAVTLAASSGRLGTLQDVVAGFPPELLQAAEIGSMKAYGDAWRPFMVAKTRKTLKIHRAPPGDFGGLGSAGRHGAMLCAEALSLATVSKEAERPVAPEHQVFAAVQLADDLFVSKVRLRKGRTKARTLLRSFVAGTVGWSEEAAKALATLDRHHSRSVLPQLVRRRLAFSQQKEEAMTTPWKCRCGSLNKLSAAYCPACGSPWQEAASSDAPIASPRRRPSVPRRPWGDTYTGGQPQYGKGWHAGGYERWESPRRRPKAGQRPKGPGKGQQPKGGKPTTPAKGVMNQAPAAAANQPPSAQQLLQGLPQAPTPAQPPVPSSQPSLDQGDKPPPALQELMSALAAQKESLSPGVQALLETHLATHHRSEEKAMHKLVQQQGKAKVELSNIRRARAQFAQEWHGYLQGLLDLLTNQVKAKNDSMTAYAEAEQMWEQQLQQTSRAIQQASGGPIEVASGDEATMDIQEQTVNDASEAEVARQTAVETTAAQEKSLMEALQQTAAAAQVQAQEYRERTPRRLRQGQQGLGSGQLPQPPSSENNGPGQAAGPSAYPRMIASSIVCEDDCVSEFWAPVLALCQRKEVILFDLPSEIYANPFFEVDPRLREDGSLAASYAVDGLCAADSGLTFRSSGLHHGSGEPDATDEVRAEVHTQVSRSAGDPSQEVLYIGWARELSLLASQCPPPPAFPEEFKGGTLSSLAPLHPKASLALLESKAFPTAMSGCLLLSNVWLRRLYHCIRRPMLWEQA</sequence>
<dbReference type="Pfam" id="PF00078">
    <property type="entry name" value="RVT_1"/>
    <property type="match status" value="1"/>
</dbReference>